<dbReference type="SUPFAM" id="SSF81606">
    <property type="entry name" value="PP2C-like"/>
    <property type="match status" value="1"/>
</dbReference>
<dbReference type="PROSITE" id="PS01032">
    <property type="entry name" value="PPM_1"/>
    <property type="match status" value="1"/>
</dbReference>
<comment type="cofactor">
    <cofactor evidence="2">
        <name>Mg(2+)</name>
        <dbReference type="ChEBI" id="CHEBI:18420"/>
    </cofactor>
</comment>
<dbReference type="InterPro" id="IPR001932">
    <property type="entry name" value="PPM-type_phosphatase-like_dom"/>
</dbReference>
<keyword evidence="8" id="KW-0464">Manganese</keyword>
<gene>
    <name evidence="11" type="ORF">Prudu_1169S005000</name>
</gene>
<dbReference type="SMART" id="SM00332">
    <property type="entry name" value="PP2Cc"/>
    <property type="match status" value="1"/>
</dbReference>
<dbReference type="GO" id="GO:0046872">
    <property type="term" value="F:metal ion binding"/>
    <property type="evidence" value="ECO:0007669"/>
    <property type="project" value="UniProtKB-KW"/>
</dbReference>
<evidence type="ECO:0000256" key="8">
    <source>
        <dbReference type="ARBA" id="ARBA00023211"/>
    </source>
</evidence>
<evidence type="ECO:0000256" key="7">
    <source>
        <dbReference type="ARBA" id="ARBA00022912"/>
    </source>
</evidence>
<keyword evidence="4" id="KW-0479">Metal-binding</keyword>
<evidence type="ECO:0000256" key="6">
    <source>
        <dbReference type="ARBA" id="ARBA00022842"/>
    </source>
</evidence>
<evidence type="ECO:0000256" key="1">
    <source>
        <dbReference type="ARBA" id="ARBA00001936"/>
    </source>
</evidence>
<feature type="domain" description="PPM-type phosphatase" evidence="10">
    <location>
        <begin position="201"/>
        <end position="487"/>
    </location>
</feature>
<dbReference type="Pfam" id="PF00481">
    <property type="entry name" value="PP2C"/>
    <property type="match status" value="2"/>
</dbReference>
<organism evidence="11">
    <name type="scientific">Prunus dulcis</name>
    <name type="common">Almond</name>
    <name type="synonym">Amygdalus dulcis</name>
    <dbReference type="NCBI Taxonomy" id="3755"/>
    <lineage>
        <taxon>Eukaryota</taxon>
        <taxon>Viridiplantae</taxon>
        <taxon>Streptophyta</taxon>
        <taxon>Embryophyta</taxon>
        <taxon>Tracheophyta</taxon>
        <taxon>Spermatophyta</taxon>
        <taxon>Magnoliopsida</taxon>
        <taxon>eudicotyledons</taxon>
        <taxon>Gunneridae</taxon>
        <taxon>Pentapetalae</taxon>
        <taxon>rosids</taxon>
        <taxon>fabids</taxon>
        <taxon>Rosales</taxon>
        <taxon>Rosaceae</taxon>
        <taxon>Amygdaloideae</taxon>
        <taxon>Amygdaleae</taxon>
        <taxon>Prunus</taxon>
    </lineage>
</organism>
<comment type="similarity">
    <text evidence="9">Belongs to the PP2C family.</text>
</comment>
<proteinExistence type="inferred from homology"/>
<protein>
    <recommendedName>
        <fullName evidence="3">protein-serine/threonine phosphatase</fullName>
        <ecNumber evidence="3">3.1.3.16</ecNumber>
    </recommendedName>
</protein>
<reference evidence="11" key="1">
    <citation type="journal article" date="2019" name="Science">
        <title>Mutation of a bHLH transcription factor allowed almond domestication.</title>
        <authorList>
            <person name="Sanchez-Perez R."/>
            <person name="Pavan S."/>
            <person name="Mazzeo R."/>
            <person name="Moldovan C."/>
            <person name="Aiese Cigliano R."/>
            <person name="Del Cueto J."/>
            <person name="Ricciardi F."/>
            <person name="Lotti C."/>
            <person name="Ricciardi L."/>
            <person name="Dicenta F."/>
            <person name="Lopez-Marques R.L."/>
            <person name="Lindberg Moller B."/>
        </authorList>
    </citation>
    <scope>NUCLEOTIDE SEQUENCE</scope>
</reference>
<comment type="cofactor">
    <cofactor evidence="1">
        <name>Mn(2+)</name>
        <dbReference type="ChEBI" id="CHEBI:29035"/>
    </cofactor>
</comment>
<accession>A0A5H2Y2V2</accession>
<dbReference type="EMBL" id="AP021506">
    <property type="protein sequence ID" value="BBN69811.1"/>
    <property type="molecule type" value="Genomic_DNA"/>
</dbReference>
<name>A0A5H2Y2V2_PRUDU</name>
<evidence type="ECO:0000256" key="9">
    <source>
        <dbReference type="RuleBase" id="RU003465"/>
    </source>
</evidence>
<dbReference type="GO" id="GO:0004722">
    <property type="term" value="F:protein serine/threonine phosphatase activity"/>
    <property type="evidence" value="ECO:0007669"/>
    <property type="project" value="UniProtKB-EC"/>
</dbReference>
<evidence type="ECO:0000256" key="5">
    <source>
        <dbReference type="ARBA" id="ARBA00022801"/>
    </source>
</evidence>
<keyword evidence="7 9" id="KW-0904">Protein phosphatase</keyword>
<evidence type="ECO:0000259" key="10">
    <source>
        <dbReference type="PROSITE" id="PS51746"/>
    </source>
</evidence>
<dbReference type="InterPro" id="IPR036457">
    <property type="entry name" value="PPM-type-like_dom_sf"/>
</dbReference>
<sequence>MEELQALDLDGTAIKELPSKLKRLPSSIHLKSLQISKAAIRPLASSDMTRQRAELVSSKMVLRKEWEFDTPEQCRQRRRRRIEIRRARWSYSGHYYFPVRHDQNNSDDHEQTCLLSDFVQRRQNNNISLNFEEEEDGTEAVEPTDDHHVVVLRPAVLVPRYWLHLNPMPEFGTIWLTRRPDQIQISTDDYDTVFVKEDFCRLDFDDVPGSGRPMHFFAVYDGHGHPHVSALCKRQMHEFVAEELRRVFYASGGANGDKNLGLVLRRRKRRSGCSGTDGPREELREDAPPGPGRLLLWEYRAHMRVQAQYQRAASCGSTAVVAILTAQHIVIAKSGSTHAVLGRAGSPFPLSHDHKRERLFYHNGVRVYGILNMFHYPSPSDERHILKPVVTLEPEISIIKREAERDECLILANDGIWDVMSDDMACRVACRCLRDDGHISPIVAVVDSHINGPVLLSSKSHLAASLLCRLAFARGSLDDMSVMVVDLKSG</sequence>
<evidence type="ECO:0000256" key="4">
    <source>
        <dbReference type="ARBA" id="ARBA00022723"/>
    </source>
</evidence>
<dbReference type="InterPro" id="IPR015655">
    <property type="entry name" value="PP2C"/>
</dbReference>
<keyword evidence="6" id="KW-0460">Magnesium</keyword>
<feature type="non-terminal residue" evidence="11">
    <location>
        <position position="490"/>
    </location>
</feature>
<dbReference type="PANTHER" id="PTHR47992">
    <property type="entry name" value="PROTEIN PHOSPHATASE"/>
    <property type="match status" value="1"/>
</dbReference>
<dbReference type="CDD" id="cd00143">
    <property type="entry name" value="PP2Cc"/>
    <property type="match status" value="1"/>
</dbReference>
<evidence type="ECO:0000256" key="3">
    <source>
        <dbReference type="ARBA" id="ARBA00013081"/>
    </source>
</evidence>
<dbReference type="AlphaFoldDB" id="A0A5H2Y2V2"/>
<keyword evidence="5 9" id="KW-0378">Hydrolase</keyword>
<evidence type="ECO:0000313" key="11">
    <source>
        <dbReference type="EMBL" id="BBN69811.1"/>
    </source>
</evidence>
<evidence type="ECO:0000256" key="2">
    <source>
        <dbReference type="ARBA" id="ARBA00001946"/>
    </source>
</evidence>
<dbReference type="PROSITE" id="PS51746">
    <property type="entry name" value="PPM_2"/>
    <property type="match status" value="1"/>
</dbReference>
<dbReference type="EC" id="3.1.3.16" evidence="3"/>
<dbReference type="Gene3D" id="3.60.40.10">
    <property type="entry name" value="PPM-type phosphatase domain"/>
    <property type="match status" value="1"/>
</dbReference>
<dbReference type="InterPro" id="IPR000222">
    <property type="entry name" value="PP2C_BS"/>
</dbReference>